<organism evidence="3 4">
    <name type="scientific">Longimonas halophila</name>
    <dbReference type="NCBI Taxonomy" id="1469170"/>
    <lineage>
        <taxon>Bacteria</taxon>
        <taxon>Pseudomonadati</taxon>
        <taxon>Rhodothermota</taxon>
        <taxon>Rhodothermia</taxon>
        <taxon>Rhodothermales</taxon>
        <taxon>Salisaetaceae</taxon>
        <taxon>Longimonas</taxon>
    </lineage>
</organism>
<feature type="region of interest" description="Disordered" evidence="1">
    <location>
        <begin position="408"/>
        <end position="449"/>
    </location>
</feature>
<dbReference type="EMBL" id="PDEP01000004">
    <property type="protein sequence ID" value="PEN07938.1"/>
    <property type="molecule type" value="Genomic_DNA"/>
</dbReference>
<evidence type="ECO:0000313" key="3">
    <source>
        <dbReference type="EMBL" id="PEN07938.1"/>
    </source>
</evidence>
<accession>A0A2H3NMK9</accession>
<sequence length="449" mass="48850">MLAAPAAVHAQEAVPLTLEYHRGLEKEGALPEGTEVLVYDEAGGSSVMLSGWGSPQEMRDVLVERADASFSETYDRLNASGATRSIRVPIASRHRAYVLARVPAGASGPRFYETQIGRNDVTSPPDLEIIVSGNMKMSPISEQDTAWAAETFERVLDNQSIPLTLQSSEASFNEDALVRVWPRPADEGTALSRDELSRDDATASALTADETIEDRFDRTAYSGNAVYVLVRTTSAEGEPVLYESVGDDGAAGFGAVTDGTISMQPVPEEHRATMAAFFPEQESGGSGISWMFYGLVGGLLLVVVFIVGRGLAKKKQKKNRRRQKSMRERFWVAAASSAASGSNPAEETSGQELVEAGTGEREKGAAVSSRTSEPGGRPKRLSRQMTACWAPKSLRQRSTLSRKKLMCCVQRSIPKTKRSHRSKRSYNAKTRSWSASPRSCMTKSKPFRT</sequence>
<feature type="region of interest" description="Disordered" evidence="1">
    <location>
        <begin position="335"/>
        <end position="388"/>
    </location>
</feature>
<evidence type="ECO:0000313" key="4">
    <source>
        <dbReference type="Proteomes" id="UP000221024"/>
    </source>
</evidence>
<gene>
    <name evidence="3" type="ORF">CRI93_05695</name>
</gene>
<proteinExistence type="predicted"/>
<comment type="caution">
    <text evidence="3">The sequence shown here is derived from an EMBL/GenBank/DDBJ whole genome shotgun (WGS) entry which is preliminary data.</text>
</comment>
<dbReference type="AlphaFoldDB" id="A0A2H3NMK9"/>
<feature type="compositionally biased region" description="Basic residues" evidence="1">
    <location>
        <begin position="414"/>
        <end position="426"/>
    </location>
</feature>
<evidence type="ECO:0000256" key="2">
    <source>
        <dbReference type="SAM" id="Phobius"/>
    </source>
</evidence>
<keyword evidence="2" id="KW-1133">Transmembrane helix</keyword>
<feature type="compositionally biased region" description="Polar residues" evidence="1">
    <location>
        <begin position="341"/>
        <end position="351"/>
    </location>
</feature>
<keyword evidence="4" id="KW-1185">Reference proteome</keyword>
<evidence type="ECO:0000256" key="1">
    <source>
        <dbReference type="SAM" id="MobiDB-lite"/>
    </source>
</evidence>
<feature type="transmembrane region" description="Helical" evidence="2">
    <location>
        <begin position="290"/>
        <end position="312"/>
    </location>
</feature>
<protein>
    <submittedName>
        <fullName evidence="3">Uncharacterized protein</fullName>
    </submittedName>
</protein>
<name>A0A2H3NMK9_9BACT</name>
<keyword evidence="2" id="KW-0472">Membrane</keyword>
<dbReference type="Proteomes" id="UP000221024">
    <property type="component" value="Unassembled WGS sequence"/>
</dbReference>
<feature type="compositionally biased region" description="Polar residues" evidence="1">
    <location>
        <begin position="427"/>
        <end position="442"/>
    </location>
</feature>
<keyword evidence="2" id="KW-0812">Transmembrane</keyword>
<reference evidence="3 4" key="1">
    <citation type="submission" date="2017-10" db="EMBL/GenBank/DDBJ databases">
        <title>Draft genome of Longimonas halophila.</title>
        <authorList>
            <person name="Goh K.M."/>
            <person name="Shamsir M.S."/>
            <person name="Lim S.W."/>
        </authorList>
    </citation>
    <scope>NUCLEOTIDE SEQUENCE [LARGE SCALE GENOMIC DNA]</scope>
    <source>
        <strain evidence="3 4">KCTC 42399</strain>
    </source>
</reference>